<evidence type="ECO:0008006" key="3">
    <source>
        <dbReference type="Google" id="ProtNLM"/>
    </source>
</evidence>
<accession>A0A0F9QW54</accession>
<proteinExistence type="predicted"/>
<dbReference type="AlphaFoldDB" id="A0A0F9QW54"/>
<sequence length="761" mass="79454">PATYAVVTGTPAASPVPPATPIDAVVLAEVFVATSAGSITNNNIIRRAKELASLDDEDTSRSTNLENTTHAPVADITALKAIAPEERADNQTLLVKDDGTAVAALYRFDSSSTDTADGLTIVIPNAFSLGTAGRWFRLPVADAFDLAGIFVAKIGGSTPDYAGSAIRTALSDFENSGQEAALFIVREDMDFSGGDLTVSKPFKMVAQVEPGSSFYNFSFNGVDVLTLDPESTVDPGYVEAEFVGINATRGASGTGGIVFPLPSSLRLRFSRITDQRAVAAANFIQFTGSGTVELEATDFFPTASQSLIGGTFLTVTCRRCDIDDTAGTAFDSTTLELYLLEGTLFETDDFTNVTTLRVRLDGTSILAGKTQIPTGFTNLEVIGHDFWTPRFSTLGISFSDALNFNISGNLVLGPSVISLGATILTISRSDLVVTGTKAGSEGTRIEGTPGLTNDMIILTGGRIRLQGIVFRSSPSGVSAGATILGTGTSGLEIINCEFQAEGANNSERAILLGASGSAVRERNLIRDCWARSSPEGTPAFWKTIVFSLSGTGLIENCMVENFTRIGISSQSSADPENTGAKVSKCVVDMSSCTVTDSSGITSQGAMVSECRVRCPDLATNLDSARAIRLESSAGAFGVESGVVDNCQLSGEGAASTRRIGIGIHILSTTSLCKINGCSIRDFRKQGVKIEGDLNVVVHNTITSIDDGGGGGTAIETIITTGINNLVDANIETGTGGTPYIDNGATNHFDTANTDNTGNRSV</sequence>
<gene>
    <name evidence="2" type="ORF">LCGC14_0966920</name>
</gene>
<dbReference type="EMBL" id="LAZR01003532">
    <property type="protein sequence ID" value="KKN17341.1"/>
    <property type="molecule type" value="Genomic_DNA"/>
</dbReference>
<dbReference type="SUPFAM" id="SSF51126">
    <property type="entry name" value="Pectin lyase-like"/>
    <property type="match status" value="1"/>
</dbReference>
<name>A0A0F9QW54_9ZZZZ</name>
<feature type="non-terminal residue" evidence="2">
    <location>
        <position position="1"/>
    </location>
</feature>
<feature type="compositionally biased region" description="Polar residues" evidence="1">
    <location>
        <begin position="743"/>
        <end position="761"/>
    </location>
</feature>
<evidence type="ECO:0000256" key="1">
    <source>
        <dbReference type="SAM" id="MobiDB-lite"/>
    </source>
</evidence>
<dbReference type="InterPro" id="IPR011050">
    <property type="entry name" value="Pectin_lyase_fold/virulence"/>
</dbReference>
<evidence type="ECO:0000313" key="2">
    <source>
        <dbReference type="EMBL" id="KKN17341.1"/>
    </source>
</evidence>
<feature type="region of interest" description="Disordered" evidence="1">
    <location>
        <begin position="741"/>
        <end position="761"/>
    </location>
</feature>
<protein>
    <recommendedName>
        <fullName evidence="3">Right handed beta helix domain-containing protein</fullName>
    </recommendedName>
</protein>
<organism evidence="2">
    <name type="scientific">marine sediment metagenome</name>
    <dbReference type="NCBI Taxonomy" id="412755"/>
    <lineage>
        <taxon>unclassified sequences</taxon>
        <taxon>metagenomes</taxon>
        <taxon>ecological metagenomes</taxon>
    </lineage>
</organism>
<comment type="caution">
    <text evidence="2">The sequence shown here is derived from an EMBL/GenBank/DDBJ whole genome shotgun (WGS) entry which is preliminary data.</text>
</comment>
<reference evidence="2" key="1">
    <citation type="journal article" date="2015" name="Nature">
        <title>Complex archaea that bridge the gap between prokaryotes and eukaryotes.</title>
        <authorList>
            <person name="Spang A."/>
            <person name="Saw J.H."/>
            <person name="Jorgensen S.L."/>
            <person name="Zaremba-Niedzwiedzka K."/>
            <person name="Martijn J."/>
            <person name="Lind A.E."/>
            <person name="van Eijk R."/>
            <person name="Schleper C."/>
            <person name="Guy L."/>
            <person name="Ettema T.J."/>
        </authorList>
    </citation>
    <scope>NUCLEOTIDE SEQUENCE</scope>
</reference>